<dbReference type="Gene3D" id="1.10.30.50">
    <property type="match status" value="1"/>
</dbReference>
<evidence type="ECO:0000313" key="2">
    <source>
        <dbReference type="EMBL" id="BAV32802.1"/>
    </source>
</evidence>
<dbReference type="InterPro" id="IPR029471">
    <property type="entry name" value="HNH_5"/>
</dbReference>
<dbReference type="PANTHER" id="PTHR33877:SF2">
    <property type="entry name" value="OS07G0170200 PROTEIN"/>
    <property type="match status" value="1"/>
</dbReference>
<dbReference type="Pfam" id="PF14279">
    <property type="entry name" value="HNH_5"/>
    <property type="match status" value="1"/>
</dbReference>
<feature type="domain" description="HNH nuclease" evidence="1">
    <location>
        <begin position="86"/>
        <end position="139"/>
    </location>
</feature>
<accession>A0A1B4XDD4</accession>
<evidence type="ECO:0000313" key="3">
    <source>
        <dbReference type="Proteomes" id="UP000243180"/>
    </source>
</evidence>
<dbReference type="Proteomes" id="UP000243180">
    <property type="component" value="Chromosome"/>
</dbReference>
<name>A0A1B4XDD4_9GAMM</name>
<gene>
    <name evidence="2" type="ORF">SCL_0480</name>
</gene>
<proteinExistence type="predicted"/>
<dbReference type="KEGG" id="slim:SCL_0480"/>
<organism evidence="2 3">
    <name type="scientific">Sulfuricaulis limicola</name>
    <dbReference type="NCBI Taxonomy" id="1620215"/>
    <lineage>
        <taxon>Bacteria</taxon>
        <taxon>Pseudomonadati</taxon>
        <taxon>Pseudomonadota</taxon>
        <taxon>Gammaproteobacteria</taxon>
        <taxon>Acidiferrobacterales</taxon>
        <taxon>Acidiferrobacteraceae</taxon>
        <taxon>Sulfuricaulis</taxon>
    </lineage>
</organism>
<dbReference type="EMBL" id="AP014879">
    <property type="protein sequence ID" value="BAV32802.1"/>
    <property type="molecule type" value="Genomic_DNA"/>
</dbReference>
<dbReference type="InParanoid" id="A0A1B4XDD4"/>
<dbReference type="CDD" id="cd00085">
    <property type="entry name" value="HNHc"/>
    <property type="match status" value="1"/>
</dbReference>
<reference evidence="2 3" key="1">
    <citation type="submission" date="2015-05" db="EMBL/GenBank/DDBJ databases">
        <title>Complete genome sequence of a sulfur-oxidizing gammaproteobacterium strain HA5.</title>
        <authorList>
            <person name="Miura A."/>
            <person name="Kojima H."/>
            <person name="Fukui M."/>
        </authorList>
    </citation>
    <scope>NUCLEOTIDE SEQUENCE [LARGE SCALE GENOMIC DNA]</scope>
    <source>
        <strain evidence="2 3">HA5</strain>
    </source>
</reference>
<keyword evidence="2" id="KW-0255">Endonuclease</keyword>
<keyword evidence="2" id="KW-0378">Hydrolase</keyword>
<dbReference type="GO" id="GO:0004519">
    <property type="term" value="F:endonuclease activity"/>
    <property type="evidence" value="ECO:0007669"/>
    <property type="project" value="UniProtKB-KW"/>
</dbReference>
<dbReference type="PANTHER" id="PTHR33877">
    <property type="entry name" value="SLL1193 PROTEIN"/>
    <property type="match status" value="1"/>
</dbReference>
<protein>
    <submittedName>
        <fullName evidence="2">HNH endonuclease</fullName>
    </submittedName>
</protein>
<dbReference type="AlphaFoldDB" id="A0A1B4XDD4"/>
<sequence length="199" mass="22242">MYALNQQVLRTDASGMPLEWIDFKEAVRVYHLGQVAYTCGVPLYQIRGGYNAISGKRSILEINSIIATHGDSHAVLKARAHYVPPLNNQTLFARDAHLCLYCGEQFSSRGLSRDHVVPLSVGGKDTWNNVVTACKRCNNHKAGRSPEQAGLELLAVPFTPTHAEYIYLQGKRILADQMQFLLAHFPRHSPLHKRLARPA</sequence>
<keyword evidence="2" id="KW-0540">Nuclease</keyword>
<dbReference type="SMART" id="SM00507">
    <property type="entry name" value="HNHc"/>
    <property type="match status" value="1"/>
</dbReference>
<dbReference type="InterPro" id="IPR003615">
    <property type="entry name" value="HNH_nuc"/>
</dbReference>
<dbReference type="InterPro" id="IPR052892">
    <property type="entry name" value="NA-targeting_endonuclease"/>
</dbReference>
<keyword evidence="3" id="KW-1185">Reference proteome</keyword>
<evidence type="ECO:0000259" key="1">
    <source>
        <dbReference type="SMART" id="SM00507"/>
    </source>
</evidence>